<dbReference type="GO" id="GO:0046930">
    <property type="term" value="C:pore complex"/>
    <property type="evidence" value="ECO:0007669"/>
    <property type="project" value="UniProtKB-KW"/>
</dbReference>
<dbReference type="PANTHER" id="PTHR33619:SF3">
    <property type="entry name" value="POLYSACCHARIDE EXPORT PROTEIN GFCE-RELATED"/>
    <property type="match status" value="1"/>
</dbReference>
<evidence type="ECO:0000256" key="14">
    <source>
        <dbReference type="ARBA" id="ARBA00023288"/>
    </source>
</evidence>
<keyword evidence="6" id="KW-0812">Transmembrane</keyword>
<evidence type="ECO:0000313" key="18">
    <source>
        <dbReference type="Proteomes" id="UP000567293"/>
    </source>
</evidence>
<evidence type="ECO:0000256" key="6">
    <source>
        <dbReference type="ARBA" id="ARBA00022692"/>
    </source>
</evidence>
<proteinExistence type="inferred from homology"/>
<evidence type="ECO:0000256" key="10">
    <source>
        <dbReference type="ARBA" id="ARBA00023114"/>
    </source>
</evidence>
<evidence type="ECO:0000256" key="7">
    <source>
        <dbReference type="ARBA" id="ARBA00022729"/>
    </source>
</evidence>
<keyword evidence="13" id="KW-0998">Cell outer membrane</keyword>
<keyword evidence="11" id="KW-0472">Membrane</keyword>
<accession>A0A7V8NV86</accession>
<evidence type="ECO:0000259" key="15">
    <source>
        <dbReference type="Pfam" id="PF02563"/>
    </source>
</evidence>
<dbReference type="EMBL" id="JACDQQ010002224">
    <property type="protein sequence ID" value="MBA0087865.1"/>
    <property type="molecule type" value="Genomic_DNA"/>
</dbReference>
<dbReference type="Gene3D" id="3.10.560.10">
    <property type="entry name" value="Outer membrane lipoprotein wza domain like"/>
    <property type="match status" value="1"/>
</dbReference>
<evidence type="ECO:0000256" key="3">
    <source>
        <dbReference type="ARBA" id="ARBA00022448"/>
    </source>
</evidence>
<dbReference type="Pfam" id="PF22461">
    <property type="entry name" value="SLBB_2"/>
    <property type="match status" value="1"/>
</dbReference>
<dbReference type="PANTHER" id="PTHR33619">
    <property type="entry name" value="POLYSACCHARIDE EXPORT PROTEIN GFCE-RELATED"/>
    <property type="match status" value="1"/>
</dbReference>
<comment type="caution">
    <text evidence="17">The sequence shown here is derived from an EMBL/GenBank/DDBJ whole genome shotgun (WGS) entry which is preliminary data.</text>
</comment>
<dbReference type="GO" id="GO:0009279">
    <property type="term" value="C:cell outer membrane"/>
    <property type="evidence" value="ECO:0007669"/>
    <property type="project" value="UniProtKB-SubCell"/>
</dbReference>
<dbReference type="InterPro" id="IPR054765">
    <property type="entry name" value="SLBB_dom"/>
</dbReference>
<organism evidence="17 18">
    <name type="scientific">Candidatus Acidiferrum panamense</name>
    <dbReference type="NCBI Taxonomy" id="2741543"/>
    <lineage>
        <taxon>Bacteria</taxon>
        <taxon>Pseudomonadati</taxon>
        <taxon>Acidobacteriota</taxon>
        <taxon>Terriglobia</taxon>
        <taxon>Candidatus Acidiferrales</taxon>
        <taxon>Candidatus Acidiferrum</taxon>
    </lineage>
</organism>
<feature type="non-terminal residue" evidence="17">
    <location>
        <position position="1"/>
    </location>
</feature>
<keyword evidence="10" id="KW-0626">Porin</keyword>
<comment type="subcellular location">
    <subcellularLocation>
        <location evidence="1">Cell outer membrane</location>
        <topology evidence="1">Multi-pass membrane protein</topology>
    </subcellularLocation>
</comment>
<dbReference type="InterPro" id="IPR049712">
    <property type="entry name" value="Poly_export"/>
</dbReference>
<evidence type="ECO:0000256" key="2">
    <source>
        <dbReference type="ARBA" id="ARBA00009450"/>
    </source>
</evidence>
<keyword evidence="4" id="KW-1134">Transmembrane beta strand</keyword>
<dbReference type="InterPro" id="IPR003715">
    <property type="entry name" value="Poly_export_N"/>
</dbReference>
<dbReference type="AlphaFoldDB" id="A0A7V8NV86"/>
<dbReference type="Proteomes" id="UP000567293">
    <property type="component" value="Unassembled WGS sequence"/>
</dbReference>
<dbReference type="Gene3D" id="3.30.1950.10">
    <property type="entry name" value="wza like domain"/>
    <property type="match status" value="1"/>
</dbReference>
<gene>
    <name evidence="17" type="ORF">HRJ53_23000</name>
</gene>
<keyword evidence="18" id="KW-1185">Reference proteome</keyword>
<comment type="similarity">
    <text evidence="2">Belongs to the BexD/CtrA/VexA family.</text>
</comment>
<evidence type="ECO:0000256" key="12">
    <source>
        <dbReference type="ARBA" id="ARBA00023139"/>
    </source>
</evidence>
<evidence type="ECO:0000256" key="1">
    <source>
        <dbReference type="ARBA" id="ARBA00004571"/>
    </source>
</evidence>
<dbReference type="GO" id="GO:0015159">
    <property type="term" value="F:polysaccharide transmembrane transporter activity"/>
    <property type="evidence" value="ECO:0007669"/>
    <property type="project" value="InterPro"/>
</dbReference>
<evidence type="ECO:0000256" key="4">
    <source>
        <dbReference type="ARBA" id="ARBA00022452"/>
    </source>
</evidence>
<keyword evidence="8" id="KW-0625">Polysaccharide transport</keyword>
<dbReference type="Pfam" id="PF02563">
    <property type="entry name" value="Poly_export"/>
    <property type="match status" value="1"/>
</dbReference>
<keyword evidence="14" id="KW-0449">Lipoprotein</keyword>
<evidence type="ECO:0000256" key="11">
    <source>
        <dbReference type="ARBA" id="ARBA00023136"/>
    </source>
</evidence>
<keyword evidence="9" id="KW-0406">Ion transport</keyword>
<evidence type="ECO:0000256" key="9">
    <source>
        <dbReference type="ARBA" id="ARBA00023065"/>
    </source>
</evidence>
<keyword evidence="12" id="KW-0564">Palmitate</keyword>
<dbReference type="GO" id="GO:0015288">
    <property type="term" value="F:porin activity"/>
    <property type="evidence" value="ECO:0007669"/>
    <property type="project" value="UniProtKB-KW"/>
</dbReference>
<dbReference type="GO" id="GO:0006811">
    <property type="term" value="P:monoatomic ion transport"/>
    <property type="evidence" value="ECO:0007669"/>
    <property type="project" value="UniProtKB-KW"/>
</dbReference>
<keyword evidence="7" id="KW-0732">Signal</keyword>
<feature type="domain" description="Polysaccharide export protein N-terminal" evidence="15">
    <location>
        <begin position="5"/>
        <end position="77"/>
    </location>
</feature>
<evidence type="ECO:0000256" key="5">
    <source>
        <dbReference type="ARBA" id="ARBA00022597"/>
    </source>
</evidence>
<feature type="domain" description="SLBB" evidence="16">
    <location>
        <begin position="85"/>
        <end position="165"/>
    </location>
</feature>
<name>A0A7V8NV86_9BACT</name>
<keyword evidence="5" id="KW-0762">Sugar transport</keyword>
<evidence type="ECO:0000256" key="13">
    <source>
        <dbReference type="ARBA" id="ARBA00023237"/>
    </source>
</evidence>
<evidence type="ECO:0000259" key="16">
    <source>
        <dbReference type="Pfam" id="PF22461"/>
    </source>
</evidence>
<sequence length="192" mass="21672">LEHRNRRYQLHSADVLALEFPFTPEFNQTVTVQPDGYVTLRGVENLHVEGETLPEVTHALRMAYSKILHDPVINVELKDFEKPFFIVGGEVGHPGKFELREDTTATEAVAIAGGFRDSAKHSQVLLFHRVQGGWARVKKLDMKKMLKEGDLDEDAYLEPGDFLYVPKNTMSKIAKFIPTSSMGFYANPGVLR</sequence>
<keyword evidence="3" id="KW-0813">Transport</keyword>
<evidence type="ECO:0000256" key="8">
    <source>
        <dbReference type="ARBA" id="ARBA00023047"/>
    </source>
</evidence>
<protein>
    <submittedName>
        <fullName evidence="17">Polysaccharide biosynthesis/export family protein</fullName>
    </submittedName>
</protein>
<reference evidence="17" key="1">
    <citation type="submission" date="2020-06" db="EMBL/GenBank/DDBJ databases">
        <title>Legume-microbial interactions unlock mineral nutrients during tropical forest succession.</title>
        <authorList>
            <person name="Epihov D.Z."/>
        </authorList>
    </citation>
    <scope>NUCLEOTIDE SEQUENCE [LARGE SCALE GENOMIC DNA]</scope>
    <source>
        <strain evidence="17">Pan2503</strain>
    </source>
</reference>
<evidence type="ECO:0000313" key="17">
    <source>
        <dbReference type="EMBL" id="MBA0087865.1"/>
    </source>
</evidence>